<sequence>MNAKEFIGLNTQVIPKLQAALDKLEDGNVVVQLRPMRPNTTVYGISSVDGAPPYEAYELYNDGNSATWQYLGMTQ</sequence>
<accession>A0A0H4IT20</accession>
<organism evidence="1 2">
    <name type="scientific">Pseudoalteromonas phage H101</name>
    <dbReference type="NCBI Taxonomy" id="1654919"/>
    <lineage>
        <taxon>Viruses</taxon>
        <taxon>Duplodnaviria</taxon>
        <taxon>Heunggongvirae</taxon>
        <taxon>Uroviricota</taxon>
        <taxon>Caudoviricetes</taxon>
        <taxon>Shandongvirus</taxon>
        <taxon>Shandongvirus H101</taxon>
    </lineage>
</organism>
<keyword evidence="2" id="KW-1185">Reference proteome</keyword>
<dbReference type="RefSeq" id="YP_009225559.1">
    <property type="nucleotide sequence ID" value="NC_029094.1"/>
</dbReference>
<dbReference type="EMBL" id="KR534323">
    <property type="protein sequence ID" value="AKO61026.1"/>
    <property type="molecule type" value="Genomic_DNA"/>
</dbReference>
<name>A0A0H4IT20_9CAUD</name>
<evidence type="ECO:0000313" key="1">
    <source>
        <dbReference type="EMBL" id="AKO61026.1"/>
    </source>
</evidence>
<evidence type="ECO:0000313" key="2">
    <source>
        <dbReference type="Proteomes" id="UP000202763"/>
    </source>
</evidence>
<dbReference type="Proteomes" id="UP000202763">
    <property type="component" value="Segment"/>
</dbReference>
<reference evidence="1 2" key="1">
    <citation type="submission" date="2015-05" db="EMBL/GenBank/DDBJ databases">
        <authorList>
            <person name="Wang D.B."/>
            <person name="Wang M."/>
        </authorList>
    </citation>
    <scope>NUCLEOTIDE SEQUENCE [LARGE SCALE GENOMIC DNA]</scope>
</reference>
<dbReference type="KEGG" id="vg:26796620"/>
<protein>
    <submittedName>
        <fullName evidence="1">Uncharacterized protein</fullName>
    </submittedName>
</protein>
<dbReference type="GeneID" id="26796620"/>
<proteinExistence type="predicted"/>